<organism evidence="5">
    <name type="scientific">Ganoderma boninense</name>
    <dbReference type="NCBI Taxonomy" id="34458"/>
    <lineage>
        <taxon>Eukaryota</taxon>
        <taxon>Fungi</taxon>
        <taxon>Dikarya</taxon>
        <taxon>Basidiomycota</taxon>
        <taxon>Agaricomycotina</taxon>
        <taxon>Agaricomycetes</taxon>
        <taxon>Polyporales</taxon>
        <taxon>Polyporaceae</taxon>
        <taxon>Ganoderma</taxon>
    </lineage>
</organism>
<gene>
    <name evidence="5" type="primary">Q5ADN1</name>
</gene>
<dbReference type="GO" id="GO:0019888">
    <property type="term" value="F:protein phosphatase regulator activity"/>
    <property type="evidence" value="ECO:0007669"/>
    <property type="project" value="TreeGrafter"/>
</dbReference>
<dbReference type="InterPro" id="IPR011989">
    <property type="entry name" value="ARM-like"/>
</dbReference>
<name>A0A5K1JWG5_9APHY</name>
<dbReference type="Gene3D" id="1.25.10.10">
    <property type="entry name" value="Leucine-rich Repeat Variant"/>
    <property type="match status" value="1"/>
</dbReference>
<feature type="repeat" description="HEAT" evidence="3">
    <location>
        <begin position="273"/>
        <end position="311"/>
    </location>
</feature>
<dbReference type="Pfam" id="PF22646">
    <property type="entry name" value="PPP2R1A-like_HEAT"/>
    <property type="match status" value="1"/>
</dbReference>
<evidence type="ECO:0000256" key="3">
    <source>
        <dbReference type="PROSITE-ProRule" id="PRU00103"/>
    </source>
</evidence>
<feature type="repeat" description="HEAT" evidence="3">
    <location>
        <begin position="390"/>
        <end position="428"/>
    </location>
</feature>
<dbReference type="Pfam" id="PF13646">
    <property type="entry name" value="HEAT_2"/>
    <property type="match status" value="1"/>
</dbReference>
<evidence type="ECO:0000256" key="2">
    <source>
        <dbReference type="ARBA" id="ARBA00038332"/>
    </source>
</evidence>
<dbReference type="AlphaFoldDB" id="A0A5K1JWG5"/>
<feature type="repeat" description="HEAT" evidence="3">
    <location>
        <begin position="351"/>
        <end position="389"/>
    </location>
</feature>
<reference evidence="5" key="1">
    <citation type="submission" date="2019-10" db="EMBL/GenBank/DDBJ databases">
        <authorList>
            <person name="Nor Muhammad N."/>
        </authorList>
    </citation>
    <scope>NUCLEOTIDE SEQUENCE</scope>
</reference>
<comment type="similarity">
    <text evidence="2">Belongs to the phosphatase 2A regulatory subunit A family.</text>
</comment>
<protein>
    <submittedName>
        <fullName evidence="5">Protein phosphatase 2A structural subunit</fullName>
    </submittedName>
</protein>
<dbReference type="InterPro" id="IPR054573">
    <property type="entry name" value="PP2A/SF3B1-like_HEAT"/>
</dbReference>
<evidence type="ECO:0000259" key="4">
    <source>
        <dbReference type="Pfam" id="PF22646"/>
    </source>
</evidence>
<dbReference type="PANTHER" id="PTHR10648">
    <property type="entry name" value="SERINE/THREONINE-PROTEIN PHOSPHATASE PP2A 65 KDA REGULATORY SUBUNIT"/>
    <property type="match status" value="1"/>
</dbReference>
<sequence length="582" mass="64562">MDPNTSLDDIAPIAILMDELRSEDVQLRLNAIHRVSTIALALGPDRARDELIPFLQDSVDDEDEVLLALAEELGRNFEEYIGGPEYAHVLLGPLENLSAVEETLVRDKAAESITKISTVLSQEQIEQSYIPLVQRLSRGEWFTSRTSSCALYAPAYDKVAVPIQDELRRAFTALSSDDTPMVRRAAAKWLAPLVKKFSKPHVLSDGLVIYRKLQGDDQDSVRLLTVEDLIAIAQQLSPPEVKEQLLKQIRQTMTDKSWRLAEVVGTELVREELIGHFVQLLKDNEAEVRTAAAGQVPGFSKLLEKEVVLARIVPCVRDLCQDVSQHVRAALANQISGLAPLLGKDATIEHLLPLFLHLLKDEFPEVRLNIISKLELVNSVIGIELLSESLLPAIVDLAEDKSWRVRQAIIEYIPLLATQLGKPFFDESLGNLCMSWLGDNVYSIREAAAVNLKKLTEVFGVDWSREQIVPKVVGMGQHPNYLYRMTTVQAIMTIAPSLTIEVVRDSVLDMLLQLAGDPIPNIRFNVAKALENIATSFGDTAVGRELVQTKIAPALEALKNDQDADVRFFATRALGKAQALEA</sequence>
<accession>A0A5K1JWG5</accession>
<keyword evidence="1" id="KW-0677">Repeat</keyword>
<dbReference type="InterPro" id="IPR051023">
    <property type="entry name" value="PP2A_Regulatory_Subunit_A"/>
</dbReference>
<dbReference type="InterPro" id="IPR021133">
    <property type="entry name" value="HEAT_type_2"/>
</dbReference>
<feature type="repeat" description="HEAT" evidence="3">
    <location>
        <begin position="551"/>
        <end position="582"/>
    </location>
</feature>
<dbReference type="GO" id="GO:0005829">
    <property type="term" value="C:cytosol"/>
    <property type="evidence" value="ECO:0007669"/>
    <property type="project" value="TreeGrafter"/>
</dbReference>
<dbReference type="InterPro" id="IPR016024">
    <property type="entry name" value="ARM-type_fold"/>
</dbReference>
<feature type="repeat" description="HEAT" evidence="3">
    <location>
        <begin position="312"/>
        <end position="350"/>
    </location>
</feature>
<feature type="repeat" description="HEAT" evidence="3">
    <location>
        <begin position="90"/>
        <end position="128"/>
    </location>
</feature>
<dbReference type="FunFam" id="1.25.10.10:FF:000062">
    <property type="entry name" value="Serine/threonine-protein phosphatase 2A regulatory subunit A alpha isoform"/>
    <property type="match status" value="1"/>
</dbReference>
<dbReference type="PANTHER" id="PTHR10648:SF4">
    <property type="entry name" value="PROTEIN PHOSPHATASE 2 (FORMERLY 2A), REGULATORY SUBUNIT A, BETA ISOFORM-RELATED"/>
    <property type="match status" value="1"/>
</dbReference>
<dbReference type="Pfam" id="PF02985">
    <property type="entry name" value="HEAT"/>
    <property type="match status" value="1"/>
</dbReference>
<proteinExistence type="inferred from homology"/>
<feature type="repeat" description="HEAT" evidence="3">
    <location>
        <begin position="507"/>
        <end position="545"/>
    </location>
</feature>
<dbReference type="PROSITE" id="PS50077">
    <property type="entry name" value="HEAT_REPEAT"/>
    <property type="match status" value="7"/>
</dbReference>
<dbReference type="GO" id="GO:0005634">
    <property type="term" value="C:nucleus"/>
    <property type="evidence" value="ECO:0007669"/>
    <property type="project" value="UniProtKB-ARBA"/>
</dbReference>
<dbReference type="InterPro" id="IPR000357">
    <property type="entry name" value="HEAT"/>
</dbReference>
<dbReference type="SUPFAM" id="SSF48371">
    <property type="entry name" value="ARM repeat"/>
    <property type="match status" value="1"/>
</dbReference>
<dbReference type="GO" id="GO:0000159">
    <property type="term" value="C:protein phosphatase type 2A complex"/>
    <property type="evidence" value="ECO:0007669"/>
    <property type="project" value="TreeGrafter"/>
</dbReference>
<evidence type="ECO:0000313" key="5">
    <source>
        <dbReference type="EMBL" id="VWO96708.1"/>
    </source>
</evidence>
<feature type="domain" description="Phosphatase PP2A regulatory subunit A/Splicing factor 3B subunit 1-like HEAT repeat" evidence="4">
    <location>
        <begin position="267"/>
        <end position="343"/>
    </location>
</feature>
<evidence type="ECO:0000256" key="1">
    <source>
        <dbReference type="ARBA" id="ARBA00022737"/>
    </source>
</evidence>
<dbReference type="EMBL" id="LR725855">
    <property type="protein sequence ID" value="VWO96708.1"/>
    <property type="molecule type" value="Genomic_DNA"/>
</dbReference>